<dbReference type="RefSeq" id="WP_184659162.1">
    <property type="nucleotide sequence ID" value="NZ_CP031518.1"/>
</dbReference>
<dbReference type="Proteomes" id="UP000518887">
    <property type="component" value="Unassembled WGS sequence"/>
</dbReference>
<dbReference type="GO" id="GO:0055085">
    <property type="term" value="P:transmembrane transport"/>
    <property type="evidence" value="ECO:0007669"/>
    <property type="project" value="InterPro"/>
</dbReference>
<gene>
    <name evidence="3" type="ORF">HNP76_001533</name>
</gene>
<sequence>MLKKIGFCLLTTTLIFSALSCNKKTADSANEKEVTLVMAEVNPAGTIAGQTDQAFKEKVEELSGGKIKIDLHCSGILGDVDSVMALMLKPNSTIHIHRMSAVNMAMYGCKKSSLLSVPFTFSSKEHFWRFVNSDSAQKILDEPLEIGLGLKGLFFGEEGFRHFFSTKKISGVEDFKNLKVRGTNDKAMQGMLEGLGATSVPVNYADLLPALQTGVIDAAEQPIANYLANHFYAVAPYMILDGHTLGVMETIITQECWDSLSENQQKILIEAGKYASEFCRKLSQTEEKRVEDALLKEGVTLTNVSDITPWQEACSQVIKEGSMVDYDLYREILNKARAKK</sequence>
<keyword evidence="4" id="KW-1185">Reference proteome</keyword>
<keyword evidence="1 2" id="KW-0732">Signal</keyword>
<evidence type="ECO:0000256" key="2">
    <source>
        <dbReference type="SAM" id="SignalP"/>
    </source>
</evidence>
<dbReference type="NCBIfam" id="NF037995">
    <property type="entry name" value="TRAP_S1"/>
    <property type="match status" value="1"/>
</dbReference>
<dbReference type="InterPro" id="IPR038404">
    <property type="entry name" value="TRAP_DctP_sf"/>
</dbReference>
<name>A0A7W8G9D0_9SPIR</name>
<proteinExistence type="predicted"/>
<dbReference type="InterPro" id="IPR018389">
    <property type="entry name" value="DctP_fam"/>
</dbReference>
<reference evidence="3 4" key="1">
    <citation type="submission" date="2020-08" db="EMBL/GenBank/DDBJ databases">
        <title>Genomic Encyclopedia of Type Strains, Phase IV (KMG-IV): sequencing the most valuable type-strain genomes for metagenomic binning, comparative biology and taxonomic classification.</title>
        <authorList>
            <person name="Goeker M."/>
        </authorList>
    </citation>
    <scope>NUCLEOTIDE SEQUENCE [LARGE SCALE GENOMIC DNA]</scope>
    <source>
        <strain evidence="3 4">DSM 103462</strain>
    </source>
</reference>
<evidence type="ECO:0000313" key="3">
    <source>
        <dbReference type="EMBL" id="MBB5226165.1"/>
    </source>
</evidence>
<dbReference type="Gene3D" id="3.40.190.170">
    <property type="entry name" value="Bacterial extracellular solute-binding protein, family 7"/>
    <property type="match status" value="1"/>
</dbReference>
<evidence type="ECO:0000256" key="1">
    <source>
        <dbReference type="ARBA" id="ARBA00022729"/>
    </source>
</evidence>
<dbReference type="PANTHER" id="PTHR33376">
    <property type="match status" value="1"/>
</dbReference>
<dbReference type="EMBL" id="JACHFQ010000004">
    <property type="protein sequence ID" value="MBB5226165.1"/>
    <property type="molecule type" value="Genomic_DNA"/>
</dbReference>
<evidence type="ECO:0000313" key="4">
    <source>
        <dbReference type="Proteomes" id="UP000518887"/>
    </source>
</evidence>
<dbReference type="AlphaFoldDB" id="A0A7W8G9D0"/>
<organism evidence="3 4">
    <name type="scientific">Treponema ruminis</name>
    <dbReference type="NCBI Taxonomy" id="744515"/>
    <lineage>
        <taxon>Bacteria</taxon>
        <taxon>Pseudomonadati</taxon>
        <taxon>Spirochaetota</taxon>
        <taxon>Spirochaetia</taxon>
        <taxon>Spirochaetales</taxon>
        <taxon>Treponemataceae</taxon>
        <taxon>Treponema</taxon>
    </lineage>
</organism>
<feature type="signal peptide" evidence="2">
    <location>
        <begin position="1"/>
        <end position="20"/>
    </location>
</feature>
<protein>
    <submittedName>
        <fullName evidence="3">TRAP-type C4-dicarboxylate transport system substrate-binding protein</fullName>
    </submittedName>
</protein>
<accession>A0A7W8G9D0</accession>
<comment type="caution">
    <text evidence="3">The sequence shown here is derived from an EMBL/GenBank/DDBJ whole genome shotgun (WGS) entry which is preliminary data.</text>
</comment>
<dbReference type="PANTHER" id="PTHR33376:SF5">
    <property type="entry name" value="EXTRACYTOPLASMIC SOLUTE RECEPTOR PROTEIN"/>
    <property type="match status" value="1"/>
</dbReference>
<feature type="chain" id="PRO_5030786782" evidence="2">
    <location>
        <begin position="21"/>
        <end position="340"/>
    </location>
</feature>
<dbReference type="CDD" id="cd13603">
    <property type="entry name" value="PBP2_TRAP_Siap_TeaA_like"/>
    <property type="match status" value="1"/>
</dbReference>
<dbReference type="Pfam" id="PF03480">
    <property type="entry name" value="DctP"/>
    <property type="match status" value="1"/>
</dbReference>
<dbReference type="PROSITE" id="PS51257">
    <property type="entry name" value="PROKAR_LIPOPROTEIN"/>
    <property type="match status" value="1"/>
</dbReference>